<dbReference type="InterPro" id="IPR001623">
    <property type="entry name" value="DnaJ_domain"/>
</dbReference>
<dbReference type="CDD" id="cd06257">
    <property type="entry name" value="DnaJ"/>
    <property type="match status" value="1"/>
</dbReference>
<sequence length="297" mass="35410">MDLLSSIMVFSCSLCWHLQVKRCHNETWEGAHARTTNYISYLLLGRKLISQNPSSSSCQFFQNLCFVDNKHPLNSTRKRVCQTQTMEDYRDQSPFQILGVGQQATDSEIRKAYYILAKRYHPDHMQNASEGEKFFYNKKFQAISCASEVLKNPSTREIFSSVSNLRDAWTHASRIIHGENMSGSRTDEETHTRHNEKHRRRRKKATRKQEKERRQEEKERRRNEERKRRAQKKKSRRQKAREQEKAVLLKQQQEIARQEAMSTYFQCSICGKSVLRFDYFRHHQPCFTSWTLRMPHL</sequence>
<feature type="compositionally biased region" description="Basic residues" evidence="2">
    <location>
        <begin position="228"/>
        <end position="239"/>
    </location>
</feature>
<evidence type="ECO:0000313" key="5">
    <source>
        <dbReference type="Proteomes" id="UP001642540"/>
    </source>
</evidence>
<dbReference type="SUPFAM" id="SSF46565">
    <property type="entry name" value="Chaperone J-domain"/>
    <property type="match status" value="1"/>
</dbReference>
<dbReference type="PRINTS" id="PR00625">
    <property type="entry name" value="JDOMAIN"/>
</dbReference>
<gene>
    <name evidence="4" type="ORF">ODALV1_LOCUS25878</name>
</gene>
<organism evidence="4 5">
    <name type="scientific">Orchesella dallaii</name>
    <dbReference type="NCBI Taxonomy" id="48710"/>
    <lineage>
        <taxon>Eukaryota</taxon>
        <taxon>Metazoa</taxon>
        <taxon>Ecdysozoa</taxon>
        <taxon>Arthropoda</taxon>
        <taxon>Hexapoda</taxon>
        <taxon>Collembola</taxon>
        <taxon>Entomobryomorpha</taxon>
        <taxon>Entomobryoidea</taxon>
        <taxon>Orchesellidae</taxon>
        <taxon>Orchesellinae</taxon>
        <taxon>Orchesella</taxon>
    </lineage>
</organism>
<dbReference type="Pfam" id="PF00226">
    <property type="entry name" value="DnaJ"/>
    <property type="match status" value="1"/>
</dbReference>
<dbReference type="PANTHER" id="PTHR44145">
    <property type="entry name" value="DNAJ HOMOLOG SUBFAMILY A MEMBER 3, MITOCHONDRIAL"/>
    <property type="match status" value="1"/>
</dbReference>
<evidence type="ECO:0000313" key="4">
    <source>
        <dbReference type="EMBL" id="CAL8135210.1"/>
    </source>
</evidence>
<reference evidence="4 5" key="1">
    <citation type="submission" date="2024-08" db="EMBL/GenBank/DDBJ databases">
        <authorList>
            <person name="Cucini C."/>
            <person name="Frati F."/>
        </authorList>
    </citation>
    <scope>NUCLEOTIDE SEQUENCE [LARGE SCALE GENOMIC DNA]</scope>
</reference>
<dbReference type="Proteomes" id="UP001642540">
    <property type="component" value="Unassembled WGS sequence"/>
</dbReference>
<dbReference type="PROSITE" id="PS50076">
    <property type="entry name" value="DNAJ_2"/>
    <property type="match status" value="1"/>
</dbReference>
<protein>
    <recommendedName>
        <fullName evidence="3">J domain-containing protein</fullName>
    </recommendedName>
</protein>
<dbReference type="InterPro" id="IPR051938">
    <property type="entry name" value="Apopto_cytoskel_mod"/>
</dbReference>
<name>A0ABP1RT74_9HEXA</name>
<dbReference type="Gene3D" id="1.10.287.110">
    <property type="entry name" value="DnaJ domain"/>
    <property type="match status" value="1"/>
</dbReference>
<feature type="compositionally biased region" description="Basic residues" evidence="2">
    <location>
        <begin position="194"/>
        <end position="206"/>
    </location>
</feature>
<accession>A0ABP1RT74</accession>
<dbReference type="EMBL" id="CAXLJM020000107">
    <property type="protein sequence ID" value="CAL8135210.1"/>
    <property type="molecule type" value="Genomic_DNA"/>
</dbReference>
<keyword evidence="5" id="KW-1185">Reference proteome</keyword>
<proteinExistence type="predicted"/>
<dbReference type="SMART" id="SM00271">
    <property type="entry name" value="DnaJ"/>
    <property type="match status" value="1"/>
</dbReference>
<feature type="region of interest" description="Disordered" evidence="2">
    <location>
        <begin position="176"/>
        <end position="245"/>
    </location>
</feature>
<feature type="compositionally biased region" description="Basic and acidic residues" evidence="2">
    <location>
        <begin position="207"/>
        <end position="227"/>
    </location>
</feature>
<evidence type="ECO:0000256" key="1">
    <source>
        <dbReference type="ARBA" id="ARBA00023186"/>
    </source>
</evidence>
<dbReference type="PANTHER" id="PTHR44145:SF3">
    <property type="entry name" value="DNAJ HOMOLOG SUBFAMILY A MEMBER 3, MITOCHONDRIAL"/>
    <property type="match status" value="1"/>
</dbReference>
<evidence type="ECO:0000256" key="2">
    <source>
        <dbReference type="SAM" id="MobiDB-lite"/>
    </source>
</evidence>
<feature type="domain" description="J" evidence="3">
    <location>
        <begin position="93"/>
        <end position="163"/>
    </location>
</feature>
<keyword evidence="1" id="KW-0143">Chaperone</keyword>
<comment type="caution">
    <text evidence="4">The sequence shown here is derived from an EMBL/GenBank/DDBJ whole genome shotgun (WGS) entry which is preliminary data.</text>
</comment>
<evidence type="ECO:0000259" key="3">
    <source>
        <dbReference type="PROSITE" id="PS50076"/>
    </source>
</evidence>
<dbReference type="InterPro" id="IPR036869">
    <property type="entry name" value="J_dom_sf"/>
</dbReference>